<dbReference type="RefSeq" id="WP_180282428.1">
    <property type="nucleotide sequence ID" value="NZ_JABFDB010000008.1"/>
</dbReference>
<protein>
    <recommendedName>
        <fullName evidence="6">Pseudouridine-5'-phosphate glycosidase</fullName>
        <shortName evidence="6">PsiMP glycosidase</shortName>
        <ecNumber evidence="6">4.2.1.70</ecNumber>
    </recommendedName>
</protein>
<feature type="binding site" evidence="6">
    <location>
        <position position="87"/>
    </location>
    <ligand>
        <name>substrate</name>
    </ligand>
</feature>
<keyword evidence="1 6" id="KW-0479">Metal-binding</keyword>
<dbReference type="EMBL" id="JABFDB010000008">
    <property type="protein sequence ID" value="NYZ20666.1"/>
    <property type="molecule type" value="Genomic_DNA"/>
</dbReference>
<gene>
    <name evidence="6" type="primary">psuG</name>
    <name evidence="7" type="ORF">HND93_13170</name>
</gene>
<accession>A0ABX2T8L2</accession>
<comment type="cofactor">
    <cofactor evidence="6">
        <name>Mn(2+)</name>
        <dbReference type="ChEBI" id="CHEBI:29035"/>
    </cofactor>
    <text evidence="6">Binds 1 Mn(2+) ion per subunit.</text>
</comment>
<proteinExistence type="inferred from homology"/>
<evidence type="ECO:0000313" key="7">
    <source>
        <dbReference type="EMBL" id="NYZ20666.1"/>
    </source>
</evidence>
<dbReference type="SUPFAM" id="SSF110581">
    <property type="entry name" value="Indigoidine synthase A-like"/>
    <property type="match status" value="1"/>
</dbReference>
<dbReference type="Pfam" id="PF04227">
    <property type="entry name" value="Indigoidine_A"/>
    <property type="match status" value="1"/>
</dbReference>
<comment type="caution">
    <text evidence="7">The sequence shown here is derived from an EMBL/GenBank/DDBJ whole genome shotgun (WGS) entry which is preliminary data.</text>
</comment>
<feature type="binding site" evidence="6">
    <location>
        <begin position="141"/>
        <end position="143"/>
    </location>
    <ligand>
        <name>substrate</name>
    </ligand>
</feature>
<comment type="catalytic activity">
    <reaction evidence="6">
        <text>D-ribose 5-phosphate + uracil = psi-UMP + H2O</text>
        <dbReference type="Rhea" id="RHEA:18337"/>
        <dbReference type="ChEBI" id="CHEBI:15377"/>
        <dbReference type="ChEBI" id="CHEBI:17568"/>
        <dbReference type="ChEBI" id="CHEBI:58380"/>
        <dbReference type="ChEBI" id="CHEBI:78346"/>
        <dbReference type="EC" id="4.2.1.70"/>
    </reaction>
</comment>
<dbReference type="Proteomes" id="UP000584642">
    <property type="component" value="Unassembled WGS sequence"/>
</dbReference>
<evidence type="ECO:0000313" key="8">
    <source>
        <dbReference type="Proteomes" id="UP000584642"/>
    </source>
</evidence>
<keyword evidence="5 6" id="KW-0326">Glycosidase</keyword>
<keyword evidence="3 6" id="KW-0464">Manganese</keyword>
<keyword evidence="2 6" id="KW-0378">Hydrolase</keyword>
<reference evidence="7 8" key="1">
    <citation type="submission" date="2020-05" db="EMBL/GenBank/DDBJ databases">
        <title>Azospirillum oleiclasticum sp. nov, a nitrogen-fixing and heavy crude oil-emulsifying bacterium isolated from the crude oil of Yumen Oilfield.</title>
        <authorList>
            <person name="Wu D."/>
            <person name="Cai M."/>
            <person name="Zhang X."/>
        </authorList>
    </citation>
    <scope>NUCLEOTIDE SEQUENCE [LARGE SCALE GENOMIC DNA]</scope>
    <source>
        <strain evidence="7 8">ROY-1-1-2</strain>
    </source>
</reference>
<dbReference type="EC" id="4.2.1.70" evidence="6"/>
<evidence type="ECO:0000256" key="5">
    <source>
        <dbReference type="ARBA" id="ARBA00023295"/>
    </source>
</evidence>
<keyword evidence="4 6" id="KW-0456">Lyase</keyword>
<evidence type="ECO:0000256" key="6">
    <source>
        <dbReference type="HAMAP-Rule" id="MF_01876"/>
    </source>
</evidence>
<dbReference type="HAMAP" id="MF_01876">
    <property type="entry name" value="PsiMP_glycosidase"/>
    <property type="match status" value="1"/>
</dbReference>
<comment type="subunit">
    <text evidence="6">Homotrimer.</text>
</comment>
<dbReference type="InterPro" id="IPR007342">
    <property type="entry name" value="PsuG"/>
</dbReference>
<evidence type="ECO:0000256" key="4">
    <source>
        <dbReference type="ARBA" id="ARBA00023239"/>
    </source>
</evidence>
<feature type="active site" description="Nucleophile" evidence="6">
    <location>
        <position position="160"/>
    </location>
</feature>
<sequence>MREHLFIHPEVADALAKRQPVVALESTVLTHGMPHPRNVETARRVEAAVREGGAVPATIAVLDGRIRVGLDDDDLQRLGEVGRKAWKLSRRDLPVALALGVEGSTTVAATMIGAELAGIPIFATGGIGGVHRGAELSFDVSADLEELARSSVCVVTAGAKAVLDLPKTLEVLETRGVPVLGFGTDRFPAFYTRDSGLPARRVDGAEEVARILHVKWRLGLDGGVVVANPIPEADALDPAVVGSAIDEALEQARAHGIAGGDVTPFLLERMEALTGGRSLEANVALIIHNARVGSAIARALCALQNSNTLPPKAPQQRPRY</sequence>
<name>A0ABX2T8L2_9PROT</name>
<keyword evidence="8" id="KW-1185">Reference proteome</keyword>
<evidence type="ECO:0000256" key="2">
    <source>
        <dbReference type="ARBA" id="ARBA00022801"/>
    </source>
</evidence>
<dbReference type="GO" id="GO:0016798">
    <property type="term" value="F:hydrolase activity, acting on glycosyl bonds"/>
    <property type="evidence" value="ECO:0007669"/>
    <property type="project" value="UniProtKB-KW"/>
</dbReference>
<organism evidence="7 8">
    <name type="scientific">Azospirillum oleiclasticum</name>
    <dbReference type="NCBI Taxonomy" id="2735135"/>
    <lineage>
        <taxon>Bacteria</taxon>
        <taxon>Pseudomonadati</taxon>
        <taxon>Pseudomonadota</taxon>
        <taxon>Alphaproteobacteria</taxon>
        <taxon>Rhodospirillales</taxon>
        <taxon>Azospirillaceae</taxon>
        <taxon>Azospirillum</taxon>
    </lineage>
</organism>
<comment type="similarity">
    <text evidence="6">Belongs to the pseudouridine-5'-phosphate glycosidase family.</text>
</comment>
<dbReference type="PANTHER" id="PTHR42909:SF1">
    <property type="entry name" value="CARBOHYDRATE KINASE PFKB DOMAIN-CONTAINING PROTEIN"/>
    <property type="match status" value="1"/>
</dbReference>
<dbReference type="PANTHER" id="PTHR42909">
    <property type="entry name" value="ZGC:136858"/>
    <property type="match status" value="1"/>
</dbReference>
<evidence type="ECO:0000256" key="3">
    <source>
        <dbReference type="ARBA" id="ARBA00023211"/>
    </source>
</evidence>
<evidence type="ECO:0000256" key="1">
    <source>
        <dbReference type="ARBA" id="ARBA00022723"/>
    </source>
</evidence>
<comment type="function">
    <text evidence="6">Catalyzes the reversible cleavage of pseudouridine 5'-phosphate (PsiMP) to ribose 5-phosphate and uracil. Functions biologically in the cleavage direction, as part of a pseudouridine degradation pathway.</text>
</comment>
<feature type="active site" description="Proton donor" evidence="6">
    <location>
        <position position="25"/>
    </location>
</feature>
<dbReference type="InterPro" id="IPR022830">
    <property type="entry name" value="Indigdn_synthA-like"/>
</dbReference>
<dbReference type="Gene3D" id="3.40.1790.10">
    <property type="entry name" value="Indigoidine synthase domain"/>
    <property type="match status" value="1"/>
</dbReference>
<feature type="binding site" evidence="6">
    <location>
        <position position="107"/>
    </location>
    <ligand>
        <name>substrate</name>
    </ligand>
</feature>
<feature type="binding site" evidence="6">
    <location>
        <position position="139"/>
    </location>
    <ligand>
        <name>Mn(2+)</name>
        <dbReference type="ChEBI" id="CHEBI:29035"/>
    </ligand>
</feature>